<evidence type="ECO:0008006" key="3">
    <source>
        <dbReference type="Google" id="ProtNLM"/>
    </source>
</evidence>
<accession>A0A4Y4AYZ7</accession>
<proteinExistence type="predicted"/>
<dbReference type="EMBL" id="BJNP01000046">
    <property type="protein sequence ID" value="GEC73505.1"/>
    <property type="molecule type" value="Genomic_DNA"/>
</dbReference>
<reference evidence="1 2" key="1">
    <citation type="submission" date="2019-06" db="EMBL/GenBank/DDBJ databases">
        <title>Whole genome shotgun sequence of Flavobacterium flevense NBRC 14960.</title>
        <authorList>
            <person name="Hosoyama A."/>
            <person name="Uohara A."/>
            <person name="Ohji S."/>
            <person name="Ichikawa N."/>
        </authorList>
    </citation>
    <scope>NUCLEOTIDE SEQUENCE [LARGE SCALE GENOMIC DNA]</scope>
    <source>
        <strain evidence="1 2">NBRC 14960</strain>
    </source>
</reference>
<dbReference type="OrthoDB" id="190848at2"/>
<dbReference type="RefSeq" id="WP_073244060.1">
    <property type="nucleotide sequence ID" value="NZ_BJNP01000046.1"/>
</dbReference>
<evidence type="ECO:0000313" key="2">
    <source>
        <dbReference type="Proteomes" id="UP000316775"/>
    </source>
</evidence>
<sequence length="253" mass="30385">MKQLEINNNRAPYIFRYRPDNNFTLDEISNSYIYFPNSEKLNDPFDANSEMLDIVYTPSEFQMLFETVFENMPLEARQYFKKTFENKPEELFAFVNNSKQEFIGKFGIACFTISELNLLLWASYANNHKGLCIQYNIEYDKEYFSGIRQVEYFKNFEKIKYHPASNPDGFQDVLFKKFHLWSNEFELRLLKVNEGKFHHKKEAIRNIIFGLRASDEFKSEIVEIIRSKYQHVKLYQPLIFKESFEMGYQELIL</sequence>
<protein>
    <recommendedName>
        <fullName evidence="3">DUF2971 domain-containing protein</fullName>
    </recommendedName>
</protein>
<dbReference type="Proteomes" id="UP000316775">
    <property type="component" value="Unassembled WGS sequence"/>
</dbReference>
<dbReference type="AlphaFoldDB" id="A0A4Y4AYZ7"/>
<organism evidence="1 2">
    <name type="scientific">Flavobacterium flevense</name>
    <dbReference type="NCBI Taxonomy" id="983"/>
    <lineage>
        <taxon>Bacteria</taxon>
        <taxon>Pseudomonadati</taxon>
        <taxon>Bacteroidota</taxon>
        <taxon>Flavobacteriia</taxon>
        <taxon>Flavobacteriales</taxon>
        <taxon>Flavobacteriaceae</taxon>
        <taxon>Flavobacterium</taxon>
    </lineage>
</organism>
<name>A0A4Y4AYZ7_9FLAO</name>
<evidence type="ECO:0000313" key="1">
    <source>
        <dbReference type="EMBL" id="GEC73505.1"/>
    </source>
</evidence>
<keyword evidence="2" id="KW-1185">Reference proteome</keyword>
<gene>
    <name evidence="1" type="ORF">FFL01_30440</name>
</gene>
<dbReference type="STRING" id="983.SAMN05443543_104130"/>
<comment type="caution">
    <text evidence="1">The sequence shown here is derived from an EMBL/GenBank/DDBJ whole genome shotgun (WGS) entry which is preliminary data.</text>
</comment>